<keyword evidence="2" id="KW-1185">Reference proteome</keyword>
<organism evidence="1 2">
    <name type="scientific">Paenibacillus anaericanus</name>
    <dbReference type="NCBI Taxonomy" id="170367"/>
    <lineage>
        <taxon>Bacteria</taxon>
        <taxon>Bacillati</taxon>
        <taxon>Bacillota</taxon>
        <taxon>Bacilli</taxon>
        <taxon>Bacillales</taxon>
        <taxon>Paenibacillaceae</taxon>
        <taxon>Paenibacillus</taxon>
    </lineage>
</organism>
<dbReference type="RefSeq" id="WP_127191224.1">
    <property type="nucleotide sequence ID" value="NZ_RZNY01000004.1"/>
</dbReference>
<proteinExistence type="predicted"/>
<name>A0A3S1BQP3_9BACL</name>
<dbReference type="AlphaFoldDB" id="A0A3S1BQP3"/>
<protein>
    <submittedName>
        <fullName evidence="1">Uncharacterized protein</fullName>
    </submittedName>
</protein>
<comment type="caution">
    <text evidence="1">The sequence shown here is derived from an EMBL/GenBank/DDBJ whole genome shotgun (WGS) entry which is preliminary data.</text>
</comment>
<dbReference type="EMBL" id="RZNY01000004">
    <property type="protein sequence ID" value="RUT47347.1"/>
    <property type="molecule type" value="Genomic_DNA"/>
</dbReference>
<sequence>MNIQKDLNPKLLESELTESELLTIRTSLFSSIEHVASVVELKIKESDNASVSIFKRELDSLCSADEKVAYMVYVLNDKERKSLQKCLSREEFYKSLKEDMRRKFLVI</sequence>
<dbReference type="Proteomes" id="UP000279446">
    <property type="component" value="Unassembled WGS sequence"/>
</dbReference>
<evidence type="ECO:0000313" key="2">
    <source>
        <dbReference type="Proteomes" id="UP000279446"/>
    </source>
</evidence>
<accession>A0A3S1BQP3</accession>
<reference evidence="1 2" key="1">
    <citation type="submission" date="2018-12" db="EMBL/GenBank/DDBJ databases">
        <authorList>
            <person name="Sun L."/>
            <person name="Chen Z."/>
        </authorList>
    </citation>
    <scope>NUCLEOTIDE SEQUENCE [LARGE SCALE GENOMIC DNA]</scope>
    <source>
        <strain evidence="1 2">DSM 15890</strain>
    </source>
</reference>
<gene>
    <name evidence="1" type="ORF">EJP82_06440</name>
</gene>
<evidence type="ECO:0000313" key="1">
    <source>
        <dbReference type="EMBL" id="RUT47347.1"/>
    </source>
</evidence>